<dbReference type="Pfam" id="PF08240">
    <property type="entry name" value="ADH_N"/>
    <property type="match status" value="1"/>
</dbReference>
<proteinExistence type="predicted"/>
<dbReference type="InterPro" id="IPR011032">
    <property type="entry name" value="GroES-like_sf"/>
</dbReference>
<keyword evidence="4" id="KW-1185">Reference proteome</keyword>
<organism evidence="3 4">
    <name type="scientific">Labilithrix luteola</name>
    <dbReference type="NCBI Taxonomy" id="1391654"/>
    <lineage>
        <taxon>Bacteria</taxon>
        <taxon>Pseudomonadati</taxon>
        <taxon>Myxococcota</taxon>
        <taxon>Polyangia</taxon>
        <taxon>Polyangiales</taxon>
        <taxon>Labilitrichaceae</taxon>
        <taxon>Labilithrix</taxon>
    </lineage>
</organism>
<evidence type="ECO:0000256" key="1">
    <source>
        <dbReference type="ARBA" id="ARBA00022857"/>
    </source>
</evidence>
<dbReference type="InterPro" id="IPR051603">
    <property type="entry name" value="Zinc-ADH_QOR/CCCR"/>
</dbReference>
<sequence length="319" mass="33643">MRALRFHQYGPPSVLALEDIEAPAPTAGEVLVEVHASPVNPSDVKMVSGIFEPSLPRTPGRDYAGIVVSGDARWKGKAVWGSGAGFGVHRDGAHAELVTVPSSWLSESPSGLAMDEAATIGVPYIVAWAALVDAAALQAGETVLVTGAMGAVGRAARQIARWRGARVIGADITIHGRAPSPNEAFVDMKAQDLVTEVKALTDGKGADVVLDVVGGPVFESALRSLALGGRQVVIASVGQRRVGLDLVDFYHQRQRLIGVDTAKLEGHELAAIMNELRVGFEEGQLEAPPTKRWPLERAPEVYAAVANGDTSARHVLVPR</sequence>
<dbReference type="GO" id="GO:0016491">
    <property type="term" value="F:oxidoreductase activity"/>
    <property type="evidence" value="ECO:0007669"/>
    <property type="project" value="InterPro"/>
</dbReference>
<dbReference type="Gene3D" id="3.90.180.10">
    <property type="entry name" value="Medium-chain alcohol dehydrogenases, catalytic domain"/>
    <property type="match status" value="1"/>
</dbReference>
<dbReference type="InterPro" id="IPR036291">
    <property type="entry name" value="NAD(P)-bd_dom_sf"/>
</dbReference>
<protein>
    <submittedName>
        <fullName evidence="3">Quinone oxidoreductase</fullName>
    </submittedName>
</protein>
<dbReference type="KEGG" id="llu:AKJ09_01703"/>
<dbReference type="EMBL" id="CP012333">
    <property type="protein sequence ID" value="AKU95039.1"/>
    <property type="molecule type" value="Genomic_DNA"/>
</dbReference>
<name>A0A0K1PPJ1_9BACT</name>
<evidence type="ECO:0000259" key="2">
    <source>
        <dbReference type="SMART" id="SM00829"/>
    </source>
</evidence>
<evidence type="ECO:0000313" key="3">
    <source>
        <dbReference type="EMBL" id="AKU95039.1"/>
    </source>
</evidence>
<dbReference type="AlphaFoldDB" id="A0A0K1PPJ1"/>
<reference evidence="3 4" key="1">
    <citation type="submission" date="2015-08" db="EMBL/GenBank/DDBJ databases">
        <authorList>
            <person name="Babu N.S."/>
            <person name="Beckwith C.J."/>
            <person name="Beseler K.G."/>
            <person name="Brison A."/>
            <person name="Carone J.V."/>
            <person name="Caskin T.P."/>
            <person name="Diamond M."/>
            <person name="Durham M.E."/>
            <person name="Foxe J.M."/>
            <person name="Go M."/>
            <person name="Henderson B.A."/>
            <person name="Jones I.B."/>
            <person name="McGettigan J.A."/>
            <person name="Micheletti S.J."/>
            <person name="Nasrallah M.E."/>
            <person name="Ortiz D."/>
            <person name="Piller C.R."/>
            <person name="Privatt S.R."/>
            <person name="Schneider S.L."/>
            <person name="Sharp S."/>
            <person name="Smith T.C."/>
            <person name="Stanton J.D."/>
            <person name="Ullery H.E."/>
            <person name="Wilson R.J."/>
            <person name="Serrano M.G."/>
            <person name="Buck G."/>
            <person name="Lee V."/>
            <person name="Wang Y."/>
            <person name="Carvalho R."/>
            <person name="Voegtly L."/>
            <person name="Shi R."/>
            <person name="Duckworth R."/>
            <person name="Johnson A."/>
            <person name="Loviza R."/>
            <person name="Walstead R."/>
            <person name="Shah Z."/>
            <person name="Kiflezghi M."/>
            <person name="Wade K."/>
            <person name="Ball S.L."/>
            <person name="Bradley K.W."/>
            <person name="Asai D.J."/>
            <person name="Bowman C.A."/>
            <person name="Russell D.A."/>
            <person name="Pope W.H."/>
            <person name="Jacobs-Sera D."/>
            <person name="Hendrix R.W."/>
            <person name="Hatfull G.F."/>
        </authorList>
    </citation>
    <scope>NUCLEOTIDE SEQUENCE [LARGE SCALE GENOMIC DNA]</scope>
    <source>
        <strain evidence="3 4">DSM 27648</strain>
    </source>
</reference>
<dbReference type="Pfam" id="PF00107">
    <property type="entry name" value="ADH_zinc_N"/>
    <property type="match status" value="1"/>
</dbReference>
<dbReference type="PANTHER" id="PTHR44154:SF1">
    <property type="entry name" value="QUINONE OXIDOREDUCTASE"/>
    <property type="match status" value="1"/>
</dbReference>
<dbReference type="SUPFAM" id="SSF51735">
    <property type="entry name" value="NAD(P)-binding Rossmann-fold domains"/>
    <property type="match status" value="1"/>
</dbReference>
<keyword evidence="1" id="KW-0521">NADP</keyword>
<dbReference type="InterPro" id="IPR013149">
    <property type="entry name" value="ADH-like_C"/>
</dbReference>
<feature type="domain" description="Enoyl reductase (ER)" evidence="2">
    <location>
        <begin position="10"/>
        <end position="316"/>
    </location>
</feature>
<dbReference type="PANTHER" id="PTHR44154">
    <property type="entry name" value="QUINONE OXIDOREDUCTASE"/>
    <property type="match status" value="1"/>
</dbReference>
<dbReference type="SMART" id="SM00829">
    <property type="entry name" value="PKS_ER"/>
    <property type="match status" value="1"/>
</dbReference>
<dbReference type="RefSeq" id="WP_146646548.1">
    <property type="nucleotide sequence ID" value="NZ_CP012333.1"/>
</dbReference>
<dbReference type="InterPro" id="IPR013154">
    <property type="entry name" value="ADH-like_N"/>
</dbReference>
<dbReference type="OrthoDB" id="9808651at2"/>
<dbReference type="Gene3D" id="3.40.50.720">
    <property type="entry name" value="NAD(P)-binding Rossmann-like Domain"/>
    <property type="match status" value="1"/>
</dbReference>
<dbReference type="Proteomes" id="UP000064967">
    <property type="component" value="Chromosome"/>
</dbReference>
<dbReference type="InterPro" id="IPR020843">
    <property type="entry name" value="ER"/>
</dbReference>
<dbReference type="SUPFAM" id="SSF50129">
    <property type="entry name" value="GroES-like"/>
    <property type="match status" value="1"/>
</dbReference>
<dbReference type="STRING" id="1391654.AKJ09_01703"/>
<gene>
    <name evidence="3" type="ORF">AKJ09_01703</name>
</gene>
<evidence type="ECO:0000313" key="4">
    <source>
        <dbReference type="Proteomes" id="UP000064967"/>
    </source>
</evidence>
<accession>A0A0K1PPJ1</accession>